<name>A0ABN7WMT1_GIGMA</name>
<evidence type="ECO:0000313" key="1">
    <source>
        <dbReference type="EMBL" id="CAG8836260.1"/>
    </source>
</evidence>
<sequence>QLEIEPRKCDLLSENDINQLFDLNNNMKEKLDKELQYFINEIINNLLAEKYQQPNEIDKLVEKQNTVTNKMKKCLQCFTLDIDNKKRNCPNCNAKLPTLTLINQASSSQQLLELENINKEIIFKPYELKKQNNENLGQRTRPDSCIEQQRFRVYLRKKQFFCLKMNSILTNLDGDINLSEEIKSFSTLAQEKRQMFIKNTLLQQTNTNVWHPIPVTEQEADALKNEKTMRKEELIAIINSVLISLPNSQYTKYTNLKNKSKAVLLKILQEIRDLNSTEETIDEENTINELTDKK</sequence>
<gene>
    <name evidence="1" type="ORF">GMARGA_LOCUS32950</name>
</gene>
<organism evidence="1 2">
    <name type="scientific">Gigaspora margarita</name>
    <dbReference type="NCBI Taxonomy" id="4874"/>
    <lineage>
        <taxon>Eukaryota</taxon>
        <taxon>Fungi</taxon>
        <taxon>Fungi incertae sedis</taxon>
        <taxon>Mucoromycota</taxon>
        <taxon>Glomeromycotina</taxon>
        <taxon>Glomeromycetes</taxon>
        <taxon>Diversisporales</taxon>
        <taxon>Gigasporaceae</taxon>
        <taxon>Gigaspora</taxon>
    </lineage>
</organism>
<feature type="non-terminal residue" evidence="1">
    <location>
        <position position="1"/>
    </location>
</feature>
<accession>A0ABN7WMT1</accession>
<protein>
    <submittedName>
        <fullName evidence="1">39523_t:CDS:1</fullName>
    </submittedName>
</protein>
<reference evidence="1 2" key="1">
    <citation type="submission" date="2021-06" db="EMBL/GenBank/DDBJ databases">
        <authorList>
            <person name="Kallberg Y."/>
            <person name="Tangrot J."/>
            <person name="Rosling A."/>
        </authorList>
    </citation>
    <scope>NUCLEOTIDE SEQUENCE [LARGE SCALE GENOMIC DNA]</scope>
    <source>
        <strain evidence="1 2">120-4 pot B 10/14</strain>
    </source>
</reference>
<comment type="caution">
    <text evidence="1">The sequence shown here is derived from an EMBL/GenBank/DDBJ whole genome shotgun (WGS) entry which is preliminary data.</text>
</comment>
<dbReference type="Proteomes" id="UP000789901">
    <property type="component" value="Unassembled WGS sequence"/>
</dbReference>
<proteinExistence type="predicted"/>
<dbReference type="EMBL" id="CAJVQB010053185">
    <property type="protein sequence ID" value="CAG8836260.1"/>
    <property type="molecule type" value="Genomic_DNA"/>
</dbReference>
<evidence type="ECO:0000313" key="2">
    <source>
        <dbReference type="Proteomes" id="UP000789901"/>
    </source>
</evidence>
<keyword evidence="2" id="KW-1185">Reference proteome</keyword>